<evidence type="ECO:0000313" key="3">
    <source>
        <dbReference type="EMBL" id="NWB87839.1"/>
    </source>
</evidence>
<protein>
    <submittedName>
        <fullName evidence="3">Uncharacterized protein</fullName>
    </submittedName>
</protein>
<proteinExistence type="predicted"/>
<reference evidence="3 4" key="1">
    <citation type="submission" date="2020-04" db="EMBL/GenBank/DDBJ databases">
        <title>Molecular characterization of pseudomonads from Agaricus bisporus reveal novel blotch 2 pathogens in Western Europe.</title>
        <authorList>
            <person name="Taparia T."/>
            <person name="Krijger M."/>
            <person name="Haynes E."/>
            <person name="Elpinstone J.G."/>
            <person name="Noble R."/>
            <person name="Van Der Wolf J."/>
        </authorList>
    </citation>
    <scope>NUCLEOTIDE SEQUENCE [LARGE SCALE GENOMIC DNA]</scope>
    <source>
        <strain evidence="3 4">G9001</strain>
    </source>
</reference>
<dbReference type="EMBL" id="JACAQA010000020">
    <property type="protein sequence ID" value="NWB87839.1"/>
    <property type="molecule type" value="Genomic_DNA"/>
</dbReference>
<gene>
    <name evidence="3" type="ORF">HX830_23485</name>
</gene>
<keyword evidence="1" id="KW-0175">Coiled coil</keyword>
<feature type="coiled-coil region" evidence="1">
    <location>
        <begin position="1405"/>
        <end position="1453"/>
    </location>
</feature>
<name>A0A7Y7WU95_9PSED</name>
<organism evidence="3 4">
    <name type="scientific">Pseudomonas gingeri</name>
    <dbReference type="NCBI Taxonomy" id="117681"/>
    <lineage>
        <taxon>Bacteria</taxon>
        <taxon>Pseudomonadati</taxon>
        <taxon>Pseudomonadota</taxon>
        <taxon>Gammaproteobacteria</taxon>
        <taxon>Pseudomonadales</taxon>
        <taxon>Pseudomonadaceae</taxon>
        <taxon>Pseudomonas</taxon>
    </lineage>
</organism>
<dbReference type="Proteomes" id="UP000522864">
    <property type="component" value="Unassembled WGS sequence"/>
</dbReference>
<evidence type="ECO:0000256" key="1">
    <source>
        <dbReference type="SAM" id="Coils"/>
    </source>
</evidence>
<evidence type="ECO:0000313" key="4">
    <source>
        <dbReference type="Proteomes" id="UP000522864"/>
    </source>
</evidence>
<evidence type="ECO:0000256" key="2">
    <source>
        <dbReference type="SAM" id="MobiDB-lite"/>
    </source>
</evidence>
<accession>A0A7Y7WU95</accession>
<dbReference type="RefSeq" id="WP_177102920.1">
    <property type="nucleotide sequence ID" value="NZ_JACAQA010000020.1"/>
</dbReference>
<comment type="caution">
    <text evidence="3">The sequence shown here is derived from an EMBL/GenBank/DDBJ whole genome shotgun (WGS) entry which is preliminary data.</text>
</comment>
<sequence>MISLPTSLETSLQHYRNTARTLFAARPTLSSVVDSLVQAALDQQAPDLRVQGQRIQAETLWLGEREPASRYRYSGLSEVLLRRFSEGWSPRYDAPDSILVSRAPGSPVEVAVTTVDLKRLGAALDQWGDALLEVFKAQLVAFWNEPVPDWAGKVPGSDAWVPGWDRHAPEIPSRCAALSNLLFVSMYGAGSMPNSQALQASQMLPKALVSEDQSIRDSLLGKNALAAYLLHAKGRRQRLGVTPVAVVFARQLSASDFAYFLLRPGHDVQRLQPVDELWTLLRGQVPDPGKVDLIPSQLNVFDNLAGALLENQLRALERLPRGVTQGAGESWSARVERITDPGDWFATPAPVPLTPLQRRVREVAPLWLLNAAEADRRGYAGLLSTLVAALGKSSSHSIFDEVASLSRFSRQALRSAMARRHPRMPEIRMQDILLTLEKYRRKPLLPDVLGEFEEVQLTLPELALENLDDFRFGATRMRVRLAADVPLPDWMTADYLLELIAEVDIGAGYRAYLRQRLLDDTRYAVFRQQRFFHQIQAQLPLAALELKLRGEQGMTEMGYRLVRAMLAFDARDRQVDGLPIVLRPLAFLASPGASPDKAAGMFLIEPRDTRRGPHLLYRPLFDPPLGEYVCRPALLEAVGQSGALQDSVLAGLPANRRAVYANGGFRQPHLGSVLPGDEAAPLPAPAAPATLGDEEVAEDYVHHLFHACINAVIRQADMQLWSNAEKRWARLKDSGWQLFSSMLMFASGPLTQASWLIMLYRGIRQDLPGLQGDDEDARAQGWADMLSNLAAVLLHEVTADEREPLPESFTTPESADQHEPLAIEGEVSLERITAPPTSDDSPPLPFDLSWSNPRQALSMASRKALEKFSVRGFDTPPRLDSLGSVSASGPNKGLVHLGGPGDTGWHALIENALYQVAWSDDGPRVVDASGVPGPFLERDEQGRWRFDLRLRLRGGSGRETVQARLQRKLRDRASALHEQMTQASARVGTLLNEAEILRKRLETMSEGKTAKNFSDRQRSDKRREYLGKLEGLQVALEEKIRLIKAFNDNRQVVPKSATLVAALADSVRNCRTLLNLSLAVGREGSLSAREINEMIAADSDARYAQVVANLKNNVEITDKQILWSTREYAALDELRALPELGPAQAAALQQAPVQPFTPLDWQAVQLSTLLALTLDELPLQITLQMDDQIFAAIKHSAEQTRYVTNTINRLSAEDPRQDRIDALLTAVNRYDETHDLLNYLQGLMPQQRLLEYATRLSRLLAQLREGALNRLFELWEEAAPAEPDPVPRPAPVAGGTRKKFIRTRNREVFVGRVCERTPEQEDEIVEITDPNGALVSAFKENKEDARDTFWEEVKAEPAPPIPRKVGLSRLVTQGQAEREGVEALIRQVMALTGTSKDPRDLQGILELKAQKLNALADDIQQALTESGGTSAPMKTAQTLKDSLRREAAGLIAEGRQARITAIKRNPPRLARLQYLKEQDQVDIHRAGGRQAQEQGGFLQEYVVSHKDGRPLWYAHFHYPAATTADAGFVSAHLKTLAQRRLGSKAQATARHRAATRIEAGQGGRAQLTLDIHRGQILDKPVAQALFFNTGEVDRAT</sequence>
<feature type="region of interest" description="Disordered" evidence="2">
    <location>
        <begin position="801"/>
        <end position="820"/>
    </location>
</feature>